<dbReference type="InterPro" id="IPR001680">
    <property type="entry name" value="WD40_rpt"/>
</dbReference>
<keyword evidence="4" id="KW-1185">Reference proteome</keyword>
<accession>A0ABQ9M4D9</accession>
<organism evidence="3 4">
    <name type="scientific">Hevea brasiliensis</name>
    <name type="common">Para rubber tree</name>
    <name type="synonym">Siphonia brasiliensis</name>
    <dbReference type="NCBI Taxonomy" id="3981"/>
    <lineage>
        <taxon>Eukaryota</taxon>
        <taxon>Viridiplantae</taxon>
        <taxon>Streptophyta</taxon>
        <taxon>Embryophyta</taxon>
        <taxon>Tracheophyta</taxon>
        <taxon>Spermatophyta</taxon>
        <taxon>Magnoliopsida</taxon>
        <taxon>eudicotyledons</taxon>
        <taxon>Gunneridae</taxon>
        <taxon>Pentapetalae</taxon>
        <taxon>rosids</taxon>
        <taxon>fabids</taxon>
        <taxon>Malpighiales</taxon>
        <taxon>Euphorbiaceae</taxon>
        <taxon>Crotonoideae</taxon>
        <taxon>Micrandreae</taxon>
        <taxon>Hevea</taxon>
    </lineage>
</organism>
<sequence length="873" mass="97221">MPSRFQAAQLVASPLYPNAIAWSDENLIAVACGHLVTILNPALTLGPRGLITIPTCEPYPIGLVKKEDLLAGCLLPNALFRDRRPCVRSISWSPLGMAPNFGCLLAVCTTEGRVKLYRSPFCDFCAEWIEVIDISDRLYDFLAKTNFGQSEILDSEIVHEQTTQVRLSDNLADVFPNTITGKEHKRRRASTTNGIDKESETFGGQLIGNCEKPHAGSSPHTNKREEQLPKITADQYASRSQMLSSIVVAWSPVLCLTSKICTAPQNDSPHRFSIFAVGGKAGKISIWRIHAPQCYSIEHNRVSPGVMLVGLLEAHNSWVTAVNLALLSSNSNHQVLLASASSDGSVKIWLGNGEKLLESSESNNAPFVLLKEVIFGNIVPVSVLSLVIPVQAPYKILLAVGKGSGSFEVWTCDISSCKFYKACSQDAHDYVVTGLAWAFDGCCLYSCGQDNYVRSWLLHGSSLCEVSIPSCTPGLRSSTDLPDVFFSCLGVAVSPGNLVVAMVRNLDVDQLDHMYEGRAQKAIVEFFWIGGQNLNMLFNTSQDFVKESFHGFSQSELLYWESNILWSLKNFESPDKPLVIWDIIASLLAFKQFMPEYVDRILASWISMSYLGSHMDLSINEVLTHISDNLSKITSRQLHILNIICRCLVLSMLKADEINSKLNFEEQTSAAGEQQTLWIKLLFRSEKELRERLLVFSFSSFLAKNFIETGYWHPVGIAQMEQWVELNRDHVNDQLNVLTSEVQKHKSRLSSNKFEVEERCSYCTASVPFNSPEIAFCQGLESSNRDMHNHKLVRCAVSMQVCPATPLWHCKCCNRWASKLAPETLFTMPGYPVDFKPLTEACVVEELSKPLCPFCGILLQRLQPDFLLSASPV</sequence>
<dbReference type="SMART" id="SM00320">
    <property type="entry name" value="WD40"/>
    <property type="match status" value="3"/>
</dbReference>
<dbReference type="Pfam" id="PF12657">
    <property type="entry name" value="TFIIIC_delta"/>
    <property type="match status" value="1"/>
</dbReference>
<dbReference type="SUPFAM" id="SSF50978">
    <property type="entry name" value="WD40 repeat-like"/>
    <property type="match status" value="1"/>
</dbReference>
<dbReference type="Gene3D" id="2.130.10.10">
    <property type="entry name" value="YVTN repeat-like/Quinoprotein amine dehydrogenase"/>
    <property type="match status" value="2"/>
</dbReference>
<protein>
    <recommendedName>
        <fullName evidence="2">Transcription factor IIIC 90kDa subunit N-terminal domain-containing protein</fullName>
    </recommendedName>
</protein>
<evidence type="ECO:0000256" key="1">
    <source>
        <dbReference type="SAM" id="MobiDB-lite"/>
    </source>
</evidence>
<dbReference type="PANTHER" id="PTHR15496:SF2">
    <property type="entry name" value="GENERAL TRANSCRIPTION FACTOR 3C POLYPEPTIDE 4"/>
    <property type="match status" value="1"/>
</dbReference>
<dbReference type="InterPro" id="IPR024761">
    <property type="entry name" value="TFIIIC_delta_N"/>
</dbReference>
<gene>
    <name evidence="3" type="ORF">P3X46_017374</name>
</gene>
<comment type="caution">
    <text evidence="3">The sequence shown here is derived from an EMBL/GenBank/DDBJ whole genome shotgun (WGS) entry which is preliminary data.</text>
</comment>
<evidence type="ECO:0000313" key="3">
    <source>
        <dbReference type="EMBL" id="KAJ9174342.1"/>
    </source>
</evidence>
<dbReference type="Proteomes" id="UP001174677">
    <property type="component" value="Chromosome 9"/>
</dbReference>
<dbReference type="InterPro" id="IPR044230">
    <property type="entry name" value="GTF3C4"/>
</dbReference>
<dbReference type="EMBL" id="JARPOI010000009">
    <property type="protein sequence ID" value="KAJ9174342.1"/>
    <property type="molecule type" value="Genomic_DNA"/>
</dbReference>
<dbReference type="PANTHER" id="PTHR15496">
    <property type="entry name" value="GENERAL TRANSCRIPTION FACTOR 3C POLYPEPTIDE 4 FAMILY"/>
    <property type="match status" value="1"/>
</dbReference>
<feature type="domain" description="Transcription factor IIIC 90kDa subunit N-terminal" evidence="2">
    <location>
        <begin position="86"/>
        <end position="162"/>
    </location>
</feature>
<evidence type="ECO:0000313" key="4">
    <source>
        <dbReference type="Proteomes" id="UP001174677"/>
    </source>
</evidence>
<dbReference type="InterPro" id="IPR015943">
    <property type="entry name" value="WD40/YVTN_repeat-like_dom_sf"/>
</dbReference>
<dbReference type="InterPro" id="IPR036322">
    <property type="entry name" value="WD40_repeat_dom_sf"/>
</dbReference>
<evidence type="ECO:0000259" key="2">
    <source>
        <dbReference type="Pfam" id="PF12657"/>
    </source>
</evidence>
<reference evidence="3" key="1">
    <citation type="journal article" date="2023" name="Plant Biotechnol. J.">
        <title>Chromosome-level wild Hevea brasiliensis genome provides new tools for genomic-assisted breeding and valuable loci to elevate rubber yield.</title>
        <authorList>
            <person name="Cheng H."/>
            <person name="Song X."/>
            <person name="Hu Y."/>
            <person name="Wu T."/>
            <person name="Yang Q."/>
            <person name="An Z."/>
            <person name="Feng S."/>
            <person name="Deng Z."/>
            <person name="Wu W."/>
            <person name="Zeng X."/>
            <person name="Tu M."/>
            <person name="Wang X."/>
            <person name="Huang H."/>
        </authorList>
    </citation>
    <scope>NUCLEOTIDE SEQUENCE</scope>
    <source>
        <strain evidence="3">MT/VB/25A 57/8</strain>
    </source>
</reference>
<dbReference type="Pfam" id="PF00400">
    <property type="entry name" value="WD40"/>
    <property type="match status" value="2"/>
</dbReference>
<name>A0ABQ9M4D9_HEVBR</name>
<feature type="region of interest" description="Disordered" evidence="1">
    <location>
        <begin position="206"/>
        <end position="227"/>
    </location>
</feature>
<proteinExistence type="predicted"/>